<sequence length="279" mass="31301">MPKCVFDSFSEPLPVIKQLGEQTTRAHVSGSTTDRSTAPLCGLRTPLEVWTSKADVLCLQRFKETLRRVYLPEVETSLRFKSEADIVNSSAVYLLNPVHFALQLARPDFIYLSEVTKSRDEISSTSSRADRVYFTEDPDPAHMAKPGNSPKCFAVLEFKKYGGLPVDAFEKGIVTNNGAYQKAISDQTSKFRDDAETLFKQVTQYAARYNTPFVALCDYKTLVLLVMVNGEDLHGGDYTHITIVKNPSDMRKAFLGFLLRASLYNAGDKNWDKDEKNTA</sequence>
<comment type="caution">
    <text evidence="1">The sequence shown here is derived from an EMBL/GenBank/DDBJ whole genome shotgun (WGS) entry which is preliminary data.</text>
</comment>
<proteinExistence type="predicted"/>
<dbReference type="AlphaFoldDB" id="A0A423V8Q4"/>
<keyword evidence="2" id="KW-1185">Reference proteome</keyword>
<dbReference type="STRING" id="252740.A0A423V8Q4"/>
<evidence type="ECO:0000313" key="1">
    <source>
        <dbReference type="EMBL" id="ROV87229.1"/>
    </source>
</evidence>
<dbReference type="Proteomes" id="UP000284375">
    <property type="component" value="Unassembled WGS sequence"/>
</dbReference>
<reference evidence="1 2" key="1">
    <citation type="submission" date="2015-09" db="EMBL/GenBank/DDBJ databases">
        <title>Host preference determinants of Valsa canker pathogens revealed by comparative genomics.</title>
        <authorList>
            <person name="Yin Z."/>
            <person name="Huang L."/>
        </authorList>
    </citation>
    <scope>NUCLEOTIDE SEQUENCE [LARGE SCALE GENOMIC DNA]</scope>
    <source>
        <strain evidence="1 2">YSFL</strain>
    </source>
</reference>
<organism evidence="1 2">
    <name type="scientific">Cytospora chrysosperma</name>
    <name type="common">Cytospora canker fungus</name>
    <name type="synonym">Sphaeria chrysosperma</name>
    <dbReference type="NCBI Taxonomy" id="252740"/>
    <lineage>
        <taxon>Eukaryota</taxon>
        <taxon>Fungi</taxon>
        <taxon>Dikarya</taxon>
        <taxon>Ascomycota</taxon>
        <taxon>Pezizomycotina</taxon>
        <taxon>Sordariomycetes</taxon>
        <taxon>Sordariomycetidae</taxon>
        <taxon>Diaporthales</taxon>
        <taxon>Cytosporaceae</taxon>
        <taxon>Cytospora</taxon>
    </lineage>
</organism>
<dbReference type="EMBL" id="LJZO01000089">
    <property type="protein sequence ID" value="ROV87229.1"/>
    <property type="molecule type" value="Genomic_DNA"/>
</dbReference>
<gene>
    <name evidence="1" type="ORF">VSDG_09962</name>
</gene>
<evidence type="ECO:0000313" key="2">
    <source>
        <dbReference type="Proteomes" id="UP000284375"/>
    </source>
</evidence>
<accession>A0A423V8Q4</accession>
<protein>
    <submittedName>
        <fullName evidence="1">Uncharacterized protein</fullName>
    </submittedName>
</protein>
<dbReference type="OrthoDB" id="5153746at2759"/>
<name>A0A423V8Q4_CYTCH</name>